<gene>
    <name evidence="2" type="ordered locus">Fjoh_3270</name>
</gene>
<dbReference type="PROSITE" id="PS51257">
    <property type="entry name" value="PROKAR_LIPOPROTEIN"/>
    <property type="match status" value="1"/>
</dbReference>
<dbReference type="STRING" id="376686.Fjoh_3270"/>
<organism evidence="2 3">
    <name type="scientific">Flavobacterium johnsoniae (strain ATCC 17061 / DSM 2064 / JCM 8514 / BCRC 14874 / CCUG 350202 / NBRC 14942 / NCIMB 11054 / UW101)</name>
    <name type="common">Cytophaga johnsonae</name>
    <dbReference type="NCBI Taxonomy" id="376686"/>
    <lineage>
        <taxon>Bacteria</taxon>
        <taxon>Pseudomonadati</taxon>
        <taxon>Bacteroidota</taxon>
        <taxon>Flavobacteriia</taxon>
        <taxon>Flavobacteriales</taxon>
        <taxon>Flavobacteriaceae</taxon>
        <taxon>Flavobacterium</taxon>
    </lineage>
</organism>
<feature type="signal peptide" evidence="1">
    <location>
        <begin position="1"/>
        <end position="21"/>
    </location>
</feature>
<dbReference type="EMBL" id="CP000685">
    <property type="protein sequence ID" value="ABQ06286.1"/>
    <property type="molecule type" value="Genomic_DNA"/>
</dbReference>
<proteinExistence type="predicted"/>
<dbReference type="HOGENOM" id="CLU_851930_0_0_10"/>
<dbReference type="GeneID" id="31766181"/>
<dbReference type="AlphaFoldDB" id="A5FET1"/>
<feature type="chain" id="PRO_5030164362" evidence="1">
    <location>
        <begin position="22"/>
        <end position="326"/>
    </location>
</feature>
<dbReference type="Proteomes" id="UP000006694">
    <property type="component" value="Chromosome"/>
</dbReference>
<protein>
    <submittedName>
        <fullName evidence="2">Hypothetical lipoprotein</fullName>
    </submittedName>
</protein>
<accession>A5FET1</accession>
<dbReference type="eggNOG" id="ENOG5030YZU">
    <property type="taxonomic scope" value="Bacteria"/>
</dbReference>
<reference evidence="2 3" key="1">
    <citation type="journal article" date="2009" name="Appl. Environ. Microbiol.">
        <title>Novel features of the polysaccharide-digesting gliding bacterium Flavobacterium johnsoniae as revealed by genome sequence analysis.</title>
        <authorList>
            <person name="McBride M.J."/>
            <person name="Xie G."/>
            <person name="Martens E.C."/>
            <person name="Lapidus A."/>
            <person name="Henrissat B."/>
            <person name="Rhodes R.G."/>
            <person name="Goltsman E."/>
            <person name="Wang W."/>
            <person name="Xu J."/>
            <person name="Hunnicutt D.W."/>
            <person name="Staroscik A.M."/>
            <person name="Hoover T.R."/>
            <person name="Cheng Y.Q."/>
            <person name="Stein J.L."/>
        </authorList>
    </citation>
    <scope>NUCLEOTIDE SEQUENCE [LARGE SCALE GENOMIC DNA]</scope>
    <source>
        <strain evidence="3">ATCC 17061 / DSM 2064 / JCM 8514 / BCRC 14874 / CCUG 350202 / NBRC 14942 / NCIMB 11054 / UW101</strain>
    </source>
</reference>
<keyword evidence="3" id="KW-1185">Reference proteome</keyword>
<evidence type="ECO:0000313" key="3">
    <source>
        <dbReference type="Proteomes" id="UP000006694"/>
    </source>
</evidence>
<evidence type="ECO:0000256" key="1">
    <source>
        <dbReference type="SAM" id="SignalP"/>
    </source>
</evidence>
<dbReference type="KEGG" id="fjo:Fjoh_3270"/>
<keyword evidence="2" id="KW-0449">Lipoprotein</keyword>
<keyword evidence="1" id="KW-0732">Signal</keyword>
<evidence type="ECO:0000313" key="2">
    <source>
        <dbReference type="EMBL" id="ABQ06286.1"/>
    </source>
</evidence>
<sequence>MRKKVLSLLLLSLLLSCKSQDSKEDFKGTWIEVQKRGNEFLIIDCGYKGEDIKIINDSIFENGIMESTKAKIDHIKEDETGVSLFTDKTEKSYYKFLFVNKEKGLAKWEIKNNDLPIVIKYFINEVNADKIKKIKGTNDDCITNDDFEDDSSINQTKDFIENYKAKYKSKKYNLRIEKDCDLNMDGQMDKIIIFEPSEIADNKLTKESPVCVFIKKGENYDVYENKNIIYTSFLNSMAEGLQNLVVKDNYFTFEENNQAGEVRGNDYITFKYDLKSKEIVLHKYSIELISVDGENDKTFTYDNTVFKKILFKDFDIDAVKEKIELK</sequence>
<dbReference type="RefSeq" id="WP_012025255.1">
    <property type="nucleotide sequence ID" value="NC_009441.1"/>
</dbReference>
<name>A5FET1_FLAJ1</name>
<dbReference type="OrthoDB" id="1358588at2"/>